<comment type="caution">
    <text evidence="3">The sequence shown here is derived from an EMBL/GenBank/DDBJ whole genome shotgun (WGS) entry which is preliminary data.</text>
</comment>
<protein>
    <submittedName>
        <fullName evidence="3">Uncharacterized protein</fullName>
    </submittedName>
</protein>
<sequence length="105" mass="11919">MRFELTGLGADGRRRRVFDGYRPHYRIRPDYHTSAQHRFLDATEVLTGESAEAEVWLLTPEHYPGTLWVGRRLDISEGARPVGFATVLEVFNPILLGAEAAPERI</sequence>
<keyword evidence="2" id="KW-0342">GTP-binding</keyword>
<evidence type="ECO:0000313" key="4">
    <source>
        <dbReference type="Proteomes" id="UP001387215"/>
    </source>
</evidence>
<dbReference type="RefSeq" id="WP_336132840.1">
    <property type="nucleotide sequence ID" value="NZ_JBANDL010000002.1"/>
</dbReference>
<dbReference type="Proteomes" id="UP001387215">
    <property type="component" value="Unassembled WGS sequence"/>
</dbReference>
<keyword evidence="4" id="KW-1185">Reference proteome</keyword>
<reference evidence="3 4" key="1">
    <citation type="submission" date="2024-02" db="EMBL/GenBank/DDBJ databases">
        <title>Lysobacter Genome Sequencing and Mining.</title>
        <authorList>
            <person name="Bierman J."/>
            <person name="Walker M.C."/>
        </authorList>
    </citation>
    <scope>NUCLEOTIDE SEQUENCE [LARGE SCALE GENOMIC DNA]</scope>
    <source>
        <strain evidence="3 4">PB6250</strain>
    </source>
</reference>
<gene>
    <name evidence="3" type="ORF">V2J18_21450</name>
</gene>
<dbReference type="SUPFAM" id="SSF50465">
    <property type="entry name" value="EF-Tu/eEF-1alpha/eIF2-gamma C-terminal domain"/>
    <property type="match status" value="1"/>
</dbReference>
<dbReference type="EMBL" id="JBANDL010000002">
    <property type="protein sequence ID" value="MEI2457227.1"/>
    <property type="molecule type" value="Genomic_DNA"/>
</dbReference>
<proteinExistence type="predicted"/>
<dbReference type="InterPro" id="IPR009001">
    <property type="entry name" value="Transl_elong_EF1A/Init_IF2_C"/>
</dbReference>
<evidence type="ECO:0000256" key="1">
    <source>
        <dbReference type="ARBA" id="ARBA00022741"/>
    </source>
</evidence>
<name>A0ABU8D894_9GAMM</name>
<accession>A0ABU8D894</accession>
<organism evidence="3 4">
    <name type="scientific">Lysobacter firmicutimachus</name>
    <dbReference type="NCBI Taxonomy" id="1792846"/>
    <lineage>
        <taxon>Bacteria</taxon>
        <taxon>Pseudomonadati</taxon>
        <taxon>Pseudomonadota</taxon>
        <taxon>Gammaproteobacteria</taxon>
        <taxon>Lysobacterales</taxon>
        <taxon>Lysobacteraceae</taxon>
        <taxon>Lysobacter</taxon>
    </lineage>
</organism>
<evidence type="ECO:0000313" key="3">
    <source>
        <dbReference type="EMBL" id="MEI2457227.1"/>
    </source>
</evidence>
<keyword evidence="1" id="KW-0547">Nucleotide-binding</keyword>
<dbReference type="Gene3D" id="2.40.30.10">
    <property type="entry name" value="Translation factors"/>
    <property type="match status" value="1"/>
</dbReference>
<evidence type="ECO:0000256" key="2">
    <source>
        <dbReference type="ARBA" id="ARBA00023134"/>
    </source>
</evidence>